<accession>A0A4P6YT33</accession>
<feature type="domain" description="Transposase IS204/IS1001/IS1096/IS1165 DDE" evidence="1">
    <location>
        <begin position="169"/>
        <end position="415"/>
    </location>
</feature>
<name>A0A4P6YT33_9LACO</name>
<dbReference type="PANTHER" id="PTHR33498:SF1">
    <property type="entry name" value="TRANSPOSASE FOR INSERTION SEQUENCE ELEMENT IS1557"/>
    <property type="match status" value="1"/>
</dbReference>
<dbReference type="PANTHER" id="PTHR33498">
    <property type="entry name" value="TRANSPOSASE FOR INSERTION SEQUENCE ELEMENT IS1557"/>
    <property type="match status" value="1"/>
</dbReference>
<dbReference type="NCBIfam" id="NF033550">
    <property type="entry name" value="transpos_ISL3"/>
    <property type="match status" value="1"/>
</dbReference>
<dbReference type="KEGG" id="wei:EQG49_04795"/>
<organism evidence="2 3">
    <name type="scientific">Periweissella cryptocerci</name>
    <dbReference type="NCBI Taxonomy" id="2506420"/>
    <lineage>
        <taxon>Bacteria</taxon>
        <taxon>Bacillati</taxon>
        <taxon>Bacillota</taxon>
        <taxon>Bacilli</taxon>
        <taxon>Lactobacillales</taxon>
        <taxon>Lactobacillaceae</taxon>
        <taxon>Periweissella</taxon>
    </lineage>
</organism>
<dbReference type="EMBL" id="CP037940">
    <property type="protein sequence ID" value="QBO35830.1"/>
    <property type="molecule type" value="Genomic_DNA"/>
</dbReference>
<dbReference type="RefSeq" id="WP_133362909.1">
    <property type="nucleotide sequence ID" value="NZ_CP037940.1"/>
</dbReference>
<sequence>MPTNNSILRATGLTDPNFNFHITDDGEFNYLTQNDKHDYATLNYAATLDVMPECCPYCAHPSLYRHSTEYSVHVLPSTNGYHQVLHLDKKRYKCNGCARTVVAQSHDLRDNSKITRPLLLQILDLARFDISAKLISYILKLSHTKIHKLLNATADRYRPNYDKQLTQFICIDEVQYMKNRYGFEMINGSNSDFIEIFPERTNAKVRGYLANFSLKNRKCVKLVVTDMNANYQTVVRRMFPNAQVVIDRFHTVQLAMKAVQSVRTGYQNTVDNRTRIYKILKSNWKLFLTNESKYDIFASRWFKGINQYAFTIDILDEVYTQCPNLGIACEIYQLILRAVNSRKEDEFVALLKNYKTTGTPMDTVIKTYKKYRRGIIESFRVKASNGRIEGINRRIKQMKRTAYGYAKPANFFHRIRLQLLNKHVLTSQFTKLMTE</sequence>
<dbReference type="InterPro" id="IPR002560">
    <property type="entry name" value="Transposase_DDE"/>
</dbReference>
<reference evidence="3" key="1">
    <citation type="submission" date="2019-03" db="EMBL/GenBank/DDBJ databases">
        <title>Weissella sp. 26KH-42 Genome sequencing.</title>
        <authorList>
            <person name="Heo J."/>
            <person name="Kim S.-J."/>
            <person name="Kim J.-S."/>
            <person name="Hong S.-B."/>
            <person name="Kwon S.-W."/>
        </authorList>
    </citation>
    <scope>NUCLEOTIDE SEQUENCE [LARGE SCALE GENOMIC DNA]</scope>
    <source>
        <strain evidence="3">26KH-42</strain>
    </source>
</reference>
<evidence type="ECO:0000313" key="2">
    <source>
        <dbReference type="EMBL" id="QBO35830.1"/>
    </source>
</evidence>
<evidence type="ECO:0000313" key="3">
    <source>
        <dbReference type="Proteomes" id="UP000292886"/>
    </source>
</evidence>
<dbReference type="Proteomes" id="UP000292886">
    <property type="component" value="Chromosome"/>
</dbReference>
<dbReference type="InterPro" id="IPR047951">
    <property type="entry name" value="Transpos_ISL3"/>
</dbReference>
<dbReference type="OrthoDB" id="2149798at2"/>
<dbReference type="AlphaFoldDB" id="A0A4P6YT33"/>
<keyword evidence="3" id="KW-1185">Reference proteome</keyword>
<proteinExistence type="predicted"/>
<gene>
    <name evidence="2" type="ORF">EQG49_04795</name>
</gene>
<dbReference type="Pfam" id="PF01610">
    <property type="entry name" value="DDE_Tnp_ISL3"/>
    <property type="match status" value="1"/>
</dbReference>
<protein>
    <submittedName>
        <fullName evidence="2">ISL3 family transposase</fullName>
    </submittedName>
</protein>
<evidence type="ECO:0000259" key="1">
    <source>
        <dbReference type="Pfam" id="PF01610"/>
    </source>
</evidence>